<sequence length="319" mass="34638">MARPSVMRSRRTKNQAIDVRIQRQRPVVALRRVAVGVAGQQRVLDLQHQARLQRRRRALVDAGRVHREAKAARSQRGQQHVGAVRAGDLAVAVEAQPHRRLRQMAAMQVDMRPGAVIHIGQVDQHLQVQPVLGIAVKRLQRAVGARHRERPAQPQRGNGRLAAHVARGQPQQGLAVGQRKDVRTGNHIGQCIIGHAHLGRALGQPEAGALTVAVSQQLVAEPVADVVALRAIEQIAERRVAAAAQIVQGCLLGGRGRVQLLAGALPQAHRAAQRAHHEPPQRGIGHDALAVIQQALERGKTAAGFQLRIFHRTFLPGSP</sequence>
<accession>B9THR3</accession>
<evidence type="ECO:0000313" key="2">
    <source>
        <dbReference type="Proteomes" id="UP000008311"/>
    </source>
</evidence>
<dbReference type="InParanoid" id="B9THR3"/>
<dbReference type="AlphaFoldDB" id="B9THR3"/>
<organism evidence="1 2">
    <name type="scientific">Ricinus communis</name>
    <name type="common">Castor bean</name>
    <dbReference type="NCBI Taxonomy" id="3988"/>
    <lineage>
        <taxon>Eukaryota</taxon>
        <taxon>Viridiplantae</taxon>
        <taxon>Streptophyta</taxon>
        <taxon>Embryophyta</taxon>
        <taxon>Tracheophyta</taxon>
        <taxon>Spermatophyta</taxon>
        <taxon>Magnoliopsida</taxon>
        <taxon>eudicotyledons</taxon>
        <taxon>Gunneridae</taxon>
        <taxon>Pentapetalae</taxon>
        <taxon>rosids</taxon>
        <taxon>fabids</taxon>
        <taxon>Malpighiales</taxon>
        <taxon>Euphorbiaceae</taxon>
        <taxon>Acalyphoideae</taxon>
        <taxon>Acalypheae</taxon>
        <taxon>Ricinus</taxon>
    </lineage>
</organism>
<dbReference type="Proteomes" id="UP000008311">
    <property type="component" value="Unassembled WGS sequence"/>
</dbReference>
<name>B9THR3_RICCO</name>
<proteinExistence type="predicted"/>
<evidence type="ECO:0000313" key="1">
    <source>
        <dbReference type="EMBL" id="EEF24601.1"/>
    </source>
</evidence>
<dbReference type="EMBL" id="EQ981800">
    <property type="protein sequence ID" value="EEF24601.1"/>
    <property type="molecule type" value="Genomic_DNA"/>
</dbReference>
<protein>
    <submittedName>
        <fullName evidence="1">Uncharacterized protein</fullName>
    </submittedName>
</protein>
<keyword evidence="2" id="KW-1185">Reference proteome</keyword>
<gene>
    <name evidence="1" type="ORF">RCOM_1866840</name>
</gene>
<reference evidence="2" key="1">
    <citation type="journal article" date="2010" name="Nat. Biotechnol.">
        <title>Draft genome sequence of the oilseed species Ricinus communis.</title>
        <authorList>
            <person name="Chan A.P."/>
            <person name="Crabtree J."/>
            <person name="Zhao Q."/>
            <person name="Lorenzi H."/>
            <person name="Orvis J."/>
            <person name="Puiu D."/>
            <person name="Melake-Berhan A."/>
            <person name="Jones K.M."/>
            <person name="Redman J."/>
            <person name="Chen G."/>
            <person name="Cahoon E.B."/>
            <person name="Gedil M."/>
            <person name="Stanke M."/>
            <person name="Haas B.J."/>
            <person name="Wortman J.R."/>
            <person name="Fraser-Liggett C.M."/>
            <person name="Ravel J."/>
            <person name="Rabinowicz P.D."/>
        </authorList>
    </citation>
    <scope>NUCLEOTIDE SEQUENCE [LARGE SCALE GENOMIC DNA]</scope>
    <source>
        <strain evidence="2">cv. Hale</strain>
    </source>
</reference>